<keyword evidence="5 6" id="KW-0624">Polysaccharide degradation</keyword>
<dbReference type="SUPFAM" id="SSF49785">
    <property type="entry name" value="Galactose-binding domain-like"/>
    <property type="match status" value="1"/>
</dbReference>
<dbReference type="InterPro" id="IPR008928">
    <property type="entry name" value="6-hairpin_glycosidase_sf"/>
</dbReference>
<evidence type="ECO:0000313" key="11">
    <source>
        <dbReference type="Proteomes" id="UP000305792"/>
    </source>
</evidence>
<dbReference type="SUPFAM" id="SSF49265">
    <property type="entry name" value="Fibronectin type III"/>
    <property type="match status" value="1"/>
</dbReference>
<dbReference type="InterPro" id="IPR003305">
    <property type="entry name" value="CenC_carb-bd"/>
</dbReference>
<dbReference type="InterPro" id="IPR008979">
    <property type="entry name" value="Galactose-bd-like_sf"/>
</dbReference>
<keyword evidence="11" id="KW-1185">Reference proteome</keyword>
<dbReference type="AlphaFoldDB" id="A0A4S8P5P5"/>
<dbReference type="InterPro" id="IPR013783">
    <property type="entry name" value="Ig-like_fold"/>
</dbReference>
<proteinExistence type="inferred from homology"/>
<evidence type="ECO:0000256" key="7">
    <source>
        <dbReference type="RuleBase" id="RU361166"/>
    </source>
</evidence>
<dbReference type="InterPro" id="IPR014756">
    <property type="entry name" value="Ig_E-set"/>
</dbReference>
<dbReference type="CDD" id="cd02850">
    <property type="entry name" value="E_set_Cellulase_N"/>
    <property type="match status" value="1"/>
</dbReference>
<dbReference type="SMART" id="SM00060">
    <property type="entry name" value="FN3"/>
    <property type="match status" value="1"/>
</dbReference>
<evidence type="ECO:0000256" key="4">
    <source>
        <dbReference type="ARBA" id="ARBA00023295"/>
    </source>
</evidence>
<dbReference type="PROSITE" id="PS51318">
    <property type="entry name" value="TAT"/>
    <property type="match status" value="1"/>
</dbReference>
<sequence>MLRRTGRVRRRLILAATAVAALAVSTAAVTTAYAQDEPTNLIINGDFASGTDPWWHTENLIGAVADGEWCLDVPGGTANAWDAIIGQNDLPLTAGESYELRFTARASTPLSVRALVQRDVDPWPSAIEEFPVLDTEPQVYSYTFTANEDWSDAQLAFQIGRHAEPWQFCISDVAVLSDAEPPVYEPDTGPRVRVNQVGYLPEGPKRATLVSDATESVAWALQDAAGAEVASGVTDPHGTEPTSDLAVHTIDLSDVTATGEGFTLTADGEVSYPFAIGAGAYDSLAIDALSFYYPQRSGIAIDDEIAPGYGREAGHVGAAPNQGDVDVPCYPGTCDYSLDVSGGWYDAGDHGKYVVNGGISVAQVMGTYERALHADGGDADRLGDGSLRIPEHGDGVPDVLDEARWEMEFLLSMQVPAGEQLAGMAHHKMSDEAWTGLPLLPADDPQPRYLGPPSTAATLNLAAAAAQCARLFSPYDEAFAAECRTAAETAWDAATANPDMLAQENVPAGSGGYGDAELDDEFYWAAAELFLTTGESAYEDFILGSQLHTDDVFDANGFGWQSVAPLARLQLAAVPNSLADRERVIDSVVAAGEDYLARQAASPWDLAYGQSGQFDWGSNSNVLNAMIVTAVAYDLSGDERFRDGVYAGLDYILGRNALNNSYVTGYGTHDSRNMHSRWYANQLDPTLPNPPVGTISGGPNSVSSTWDPVAQRWLQDCTGQGCYIDDIGSFATNELTVNWNAPLSWIANFVADTTEGSDPQPDDLAAVENLAATPTTETVKLTWDTPPWTNEIEVRRDSTVIAVLPGGSTEYTDTDLEPNTEYVYTVTGVPEGDEGALGSSVSVTTGFPPDEGACQATVSVVNDWGSGWQGAVQVRNYGESSINGWDVGWTWTEDQRITQLWNAEWEQTGADVTTSPLGWNAAIASGGSVEFGFIATGPAEPQDFISCEFAD</sequence>
<feature type="domain" description="CBM2" evidence="9">
    <location>
        <begin position="847"/>
        <end position="951"/>
    </location>
</feature>
<keyword evidence="4 6" id="KW-0326">Glycosidase</keyword>
<dbReference type="PROSITE" id="PS51173">
    <property type="entry name" value="CBM2"/>
    <property type="match status" value="1"/>
</dbReference>
<dbReference type="InterPro" id="IPR001701">
    <property type="entry name" value="Glyco_hydro_9"/>
</dbReference>
<dbReference type="SUPFAM" id="SSF49384">
    <property type="entry name" value="Carbohydrate-binding domain"/>
    <property type="match status" value="1"/>
</dbReference>
<feature type="active site" evidence="6">
    <location>
        <position position="725"/>
    </location>
</feature>
<dbReference type="InterPro" id="IPR012291">
    <property type="entry name" value="CBM2_carb-bd_dom_sf"/>
</dbReference>
<dbReference type="Pfam" id="PF02018">
    <property type="entry name" value="CBM_4_9"/>
    <property type="match status" value="1"/>
</dbReference>
<dbReference type="EC" id="3.2.1.4" evidence="7"/>
<dbReference type="PANTHER" id="PTHR22298">
    <property type="entry name" value="ENDO-1,4-BETA-GLUCANASE"/>
    <property type="match status" value="1"/>
</dbReference>
<keyword evidence="3 6" id="KW-0119">Carbohydrate metabolism</keyword>
<dbReference type="SMART" id="SM00637">
    <property type="entry name" value="CBD_II"/>
    <property type="match status" value="1"/>
</dbReference>
<reference evidence="10 11" key="1">
    <citation type="journal article" date="2018" name="Int. J. Syst. Evol. Microbiol.">
        <title>Glycomyces paridis sp. nov., isolated from the medicinal plant Paris polyphylla.</title>
        <authorList>
            <person name="Fang X.M."/>
            <person name="Bai J.L."/>
            <person name="Su J."/>
            <person name="Zhao L.L."/>
            <person name="Liu H.Y."/>
            <person name="Ma B.P."/>
            <person name="Zhang Y.Q."/>
            <person name="Yu L.Y."/>
        </authorList>
    </citation>
    <scope>NUCLEOTIDE SEQUENCE [LARGE SCALE GENOMIC DNA]</scope>
    <source>
        <strain evidence="10 11">CPCC 204357</strain>
    </source>
</reference>
<dbReference type="OrthoDB" id="9808897at2"/>
<feature type="domain" description="Fibronectin type-III" evidence="8">
    <location>
        <begin position="760"/>
        <end position="850"/>
    </location>
</feature>
<dbReference type="GO" id="GO:0008810">
    <property type="term" value="F:cellulase activity"/>
    <property type="evidence" value="ECO:0007669"/>
    <property type="project" value="UniProtKB-EC"/>
</dbReference>
<dbReference type="InterPro" id="IPR033126">
    <property type="entry name" value="Glyco_hydro_9_Asp/Glu_AS"/>
</dbReference>
<dbReference type="PROSITE" id="PS50853">
    <property type="entry name" value="FN3"/>
    <property type="match status" value="1"/>
</dbReference>
<dbReference type="GO" id="GO:0030247">
    <property type="term" value="F:polysaccharide binding"/>
    <property type="evidence" value="ECO:0007669"/>
    <property type="project" value="UniProtKB-UniRule"/>
</dbReference>
<evidence type="ECO:0000256" key="1">
    <source>
        <dbReference type="ARBA" id="ARBA00007072"/>
    </source>
</evidence>
<dbReference type="Proteomes" id="UP000305792">
    <property type="component" value="Unassembled WGS sequence"/>
</dbReference>
<feature type="signal peptide" evidence="7">
    <location>
        <begin position="1"/>
        <end position="34"/>
    </location>
</feature>
<dbReference type="Gene3D" id="1.50.10.10">
    <property type="match status" value="1"/>
</dbReference>
<evidence type="ECO:0000259" key="9">
    <source>
        <dbReference type="PROSITE" id="PS51173"/>
    </source>
</evidence>
<keyword evidence="7" id="KW-0136">Cellulose degradation</keyword>
<keyword evidence="7" id="KW-0732">Signal</keyword>
<dbReference type="SUPFAM" id="SSF48208">
    <property type="entry name" value="Six-hairpin glycosidases"/>
    <property type="match status" value="1"/>
</dbReference>
<dbReference type="GO" id="GO:0030245">
    <property type="term" value="P:cellulose catabolic process"/>
    <property type="evidence" value="ECO:0007669"/>
    <property type="project" value="UniProtKB-KW"/>
</dbReference>
<dbReference type="InterPro" id="IPR008965">
    <property type="entry name" value="CBM2/CBM3_carb-bd_dom_sf"/>
</dbReference>
<evidence type="ECO:0000256" key="5">
    <source>
        <dbReference type="ARBA" id="ARBA00023326"/>
    </source>
</evidence>
<feature type="chain" id="PRO_5021042835" description="Endoglucanase" evidence="7">
    <location>
        <begin position="35"/>
        <end position="951"/>
    </location>
</feature>
<dbReference type="EMBL" id="STGX01000020">
    <property type="protein sequence ID" value="THV24272.1"/>
    <property type="molecule type" value="Genomic_DNA"/>
</dbReference>
<keyword evidence="2 6" id="KW-0378">Hydrolase</keyword>
<organism evidence="10 11">
    <name type="scientific">Glycomyces paridis</name>
    <dbReference type="NCBI Taxonomy" id="2126555"/>
    <lineage>
        <taxon>Bacteria</taxon>
        <taxon>Bacillati</taxon>
        <taxon>Actinomycetota</taxon>
        <taxon>Actinomycetes</taxon>
        <taxon>Glycomycetales</taxon>
        <taxon>Glycomycetaceae</taxon>
        <taxon>Glycomyces</taxon>
    </lineage>
</organism>
<protein>
    <recommendedName>
        <fullName evidence="7">Endoglucanase</fullName>
        <ecNumber evidence="7">3.2.1.4</ecNumber>
    </recommendedName>
</protein>
<dbReference type="Gene3D" id="2.60.40.290">
    <property type="match status" value="1"/>
</dbReference>
<comment type="caution">
    <text evidence="10">The sequence shown here is derived from an EMBL/GenBank/DDBJ whole genome shotgun (WGS) entry which is preliminary data.</text>
</comment>
<gene>
    <name evidence="10" type="ORF">E9998_21860</name>
</gene>
<dbReference type="InterPro" id="IPR006311">
    <property type="entry name" value="TAT_signal"/>
</dbReference>
<evidence type="ECO:0000256" key="2">
    <source>
        <dbReference type="ARBA" id="ARBA00022801"/>
    </source>
</evidence>
<dbReference type="Gene3D" id="2.60.120.260">
    <property type="entry name" value="Galactose-binding domain-like"/>
    <property type="match status" value="1"/>
</dbReference>
<dbReference type="Pfam" id="PF02927">
    <property type="entry name" value="CelD_N"/>
    <property type="match status" value="1"/>
</dbReference>
<feature type="active site" evidence="6">
    <location>
        <position position="734"/>
    </location>
</feature>
<comment type="similarity">
    <text evidence="1 6 7">Belongs to the glycosyl hydrolase 9 (cellulase E) family.</text>
</comment>
<dbReference type="InterPro" id="IPR012341">
    <property type="entry name" value="6hp_glycosidase-like_sf"/>
</dbReference>
<dbReference type="InterPro" id="IPR001919">
    <property type="entry name" value="CBD2"/>
</dbReference>
<dbReference type="InterPro" id="IPR004197">
    <property type="entry name" value="Cellulase_Ig-like"/>
</dbReference>
<name>A0A4S8P5P5_9ACTN</name>
<evidence type="ECO:0000256" key="3">
    <source>
        <dbReference type="ARBA" id="ARBA00023277"/>
    </source>
</evidence>
<evidence type="ECO:0000256" key="6">
    <source>
        <dbReference type="PROSITE-ProRule" id="PRU10060"/>
    </source>
</evidence>
<accession>A0A4S8P5P5</accession>
<dbReference type="InterPro" id="IPR003961">
    <property type="entry name" value="FN3_dom"/>
</dbReference>
<dbReference type="CDD" id="cd00063">
    <property type="entry name" value="FN3"/>
    <property type="match status" value="1"/>
</dbReference>
<dbReference type="Gene3D" id="2.60.40.10">
    <property type="entry name" value="Immunoglobulins"/>
    <property type="match status" value="2"/>
</dbReference>
<evidence type="ECO:0000259" key="8">
    <source>
        <dbReference type="PROSITE" id="PS50853"/>
    </source>
</evidence>
<dbReference type="InterPro" id="IPR036116">
    <property type="entry name" value="FN3_sf"/>
</dbReference>
<dbReference type="Pfam" id="PF00553">
    <property type="entry name" value="CBM_2"/>
    <property type="match status" value="1"/>
</dbReference>
<dbReference type="Pfam" id="PF00759">
    <property type="entry name" value="Glyco_hydro_9"/>
    <property type="match status" value="1"/>
</dbReference>
<dbReference type="PROSITE" id="PS00698">
    <property type="entry name" value="GH9_3"/>
    <property type="match status" value="1"/>
</dbReference>
<dbReference type="SUPFAM" id="SSF81296">
    <property type="entry name" value="E set domains"/>
    <property type="match status" value="1"/>
</dbReference>
<comment type="catalytic activity">
    <reaction evidence="7">
        <text>Endohydrolysis of (1-&gt;4)-beta-D-glucosidic linkages in cellulose, lichenin and cereal beta-D-glucans.</text>
        <dbReference type="EC" id="3.2.1.4"/>
    </reaction>
</comment>
<evidence type="ECO:0000313" key="10">
    <source>
        <dbReference type="EMBL" id="THV24272.1"/>
    </source>
</evidence>